<sequence length="162" mass="18646">MKSIKLIIESNRTLIESNRTLIESNRTFIESNRTLIESNRTLIESNRTLIESNRTLIEYNILPKKLKQLCLNKTTFNLEPIIKKLGTNTIIEHLEVYRSSLNIKEIYALATVICENKNSHLFKTHDAAKGNEGKEKIISLNLTNNNSMPVEELYNIIKTSLD</sequence>
<name>A0ABM8W1L8_GIGMA</name>
<dbReference type="EMBL" id="CAJVQB010000675">
    <property type="protein sequence ID" value="CAG8501583.1"/>
    <property type="molecule type" value="Genomic_DNA"/>
</dbReference>
<dbReference type="Proteomes" id="UP000789901">
    <property type="component" value="Unassembled WGS sequence"/>
</dbReference>
<organism evidence="1 2">
    <name type="scientific">Gigaspora margarita</name>
    <dbReference type="NCBI Taxonomy" id="4874"/>
    <lineage>
        <taxon>Eukaryota</taxon>
        <taxon>Fungi</taxon>
        <taxon>Fungi incertae sedis</taxon>
        <taxon>Mucoromycota</taxon>
        <taxon>Glomeromycotina</taxon>
        <taxon>Glomeromycetes</taxon>
        <taxon>Diversisporales</taxon>
        <taxon>Gigasporaceae</taxon>
        <taxon>Gigaspora</taxon>
    </lineage>
</organism>
<proteinExistence type="predicted"/>
<keyword evidence="2" id="KW-1185">Reference proteome</keyword>
<reference evidence="1 2" key="1">
    <citation type="submission" date="2021-06" db="EMBL/GenBank/DDBJ databases">
        <authorList>
            <person name="Kallberg Y."/>
            <person name="Tangrot J."/>
            <person name="Rosling A."/>
        </authorList>
    </citation>
    <scope>NUCLEOTIDE SEQUENCE [LARGE SCALE GENOMIC DNA]</scope>
    <source>
        <strain evidence="1 2">120-4 pot B 10/14</strain>
    </source>
</reference>
<evidence type="ECO:0000313" key="2">
    <source>
        <dbReference type="Proteomes" id="UP000789901"/>
    </source>
</evidence>
<protein>
    <submittedName>
        <fullName evidence="1">12334_t:CDS:1</fullName>
    </submittedName>
</protein>
<evidence type="ECO:0000313" key="1">
    <source>
        <dbReference type="EMBL" id="CAG8501583.1"/>
    </source>
</evidence>
<comment type="caution">
    <text evidence="1">The sequence shown here is derived from an EMBL/GenBank/DDBJ whole genome shotgun (WGS) entry which is preliminary data.</text>
</comment>
<gene>
    <name evidence="1" type="ORF">GMARGA_LOCUS2229</name>
</gene>
<accession>A0ABM8W1L8</accession>